<dbReference type="Pfam" id="PF08241">
    <property type="entry name" value="Methyltransf_11"/>
    <property type="match status" value="1"/>
</dbReference>
<accession>A0ABQ3HFA7</accession>
<dbReference type="EMBL" id="BNAD01000001">
    <property type="protein sequence ID" value="GHE14952.1"/>
    <property type="molecule type" value="Genomic_DNA"/>
</dbReference>
<protein>
    <recommendedName>
        <fullName evidence="1">Methyltransferase type 11 domain-containing protein</fullName>
    </recommendedName>
</protein>
<dbReference type="InterPro" id="IPR013216">
    <property type="entry name" value="Methyltransf_11"/>
</dbReference>
<keyword evidence="3" id="KW-1185">Reference proteome</keyword>
<dbReference type="SUPFAM" id="SSF53335">
    <property type="entry name" value="S-adenosyl-L-methionine-dependent methyltransferases"/>
    <property type="match status" value="1"/>
</dbReference>
<comment type="caution">
    <text evidence="2">The sequence shown here is derived from an EMBL/GenBank/DDBJ whole genome shotgun (WGS) entry which is preliminary data.</text>
</comment>
<evidence type="ECO:0000259" key="1">
    <source>
        <dbReference type="Pfam" id="PF08241"/>
    </source>
</evidence>
<organism evidence="2 3">
    <name type="scientific">Nocardioides flavus</name>
    <name type="common">ex Wang et al. 2016</name>
    <dbReference type="NCBI Taxonomy" id="2058780"/>
    <lineage>
        <taxon>Bacteria</taxon>
        <taxon>Bacillati</taxon>
        <taxon>Actinomycetota</taxon>
        <taxon>Actinomycetes</taxon>
        <taxon>Propionibacteriales</taxon>
        <taxon>Nocardioidaceae</taxon>
        <taxon>Nocardioides</taxon>
    </lineage>
</organism>
<dbReference type="Gene3D" id="3.40.50.150">
    <property type="entry name" value="Vaccinia Virus protein VP39"/>
    <property type="match status" value="1"/>
</dbReference>
<sequence>MTAEFSQRTLEVFLQRPKVSIELGCGPAKRDPQALGVDVLDLPGVDLVSDAQTFLQSLPDGSVDSIYSEHFLEHVPNAYALVAESSRVLKAGGQFRAVIPHFSNPWFYSDPTHSTHFGLYTFAYWVESHPFSRGVPHYSTPLPFHVESANHIFKSNRPFLLRHALKKTLGSWVNTSRWTQEFYEEHLTWIMPCYEIDYRLTRL</sequence>
<reference evidence="3" key="1">
    <citation type="journal article" date="2019" name="Int. J. Syst. Evol. Microbiol.">
        <title>The Global Catalogue of Microorganisms (GCM) 10K type strain sequencing project: providing services to taxonomists for standard genome sequencing and annotation.</title>
        <authorList>
            <consortium name="The Broad Institute Genomics Platform"/>
            <consortium name="The Broad Institute Genome Sequencing Center for Infectious Disease"/>
            <person name="Wu L."/>
            <person name="Ma J."/>
        </authorList>
    </citation>
    <scope>NUCLEOTIDE SEQUENCE [LARGE SCALE GENOMIC DNA]</scope>
    <source>
        <strain evidence="3">CGMCC 1.12791</strain>
    </source>
</reference>
<evidence type="ECO:0000313" key="3">
    <source>
        <dbReference type="Proteomes" id="UP000597341"/>
    </source>
</evidence>
<name>A0ABQ3HFA7_9ACTN</name>
<dbReference type="Proteomes" id="UP000597341">
    <property type="component" value="Unassembled WGS sequence"/>
</dbReference>
<gene>
    <name evidence="2" type="ORF">GCM10011376_00910</name>
</gene>
<proteinExistence type="predicted"/>
<dbReference type="InterPro" id="IPR029063">
    <property type="entry name" value="SAM-dependent_MTases_sf"/>
</dbReference>
<evidence type="ECO:0000313" key="2">
    <source>
        <dbReference type="EMBL" id="GHE14952.1"/>
    </source>
</evidence>
<feature type="domain" description="Methyltransferase type 11" evidence="1">
    <location>
        <begin position="48"/>
        <end position="95"/>
    </location>
</feature>